<dbReference type="GO" id="GO:0043138">
    <property type="term" value="F:3'-5' DNA helicase activity"/>
    <property type="evidence" value="ECO:0007669"/>
    <property type="project" value="TreeGrafter"/>
</dbReference>
<dbReference type="InterPro" id="IPR027417">
    <property type="entry name" value="P-loop_NTPase"/>
</dbReference>
<evidence type="ECO:0000259" key="11">
    <source>
        <dbReference type="PROSITE" id="PS51198"/>
    </source>
</evidence>
<keyword evidence="7 9" id="KW-0067">ATP-binding</keyword>
<gene>
    <name evidence="12" type="ORF">BMONG18_0055</name>
</gene>
<dbReference type="Pfam" id="PF00580">
    <property type="entry name" value="UvrD-helicase"/>
    <property type="match status" value="1"/>
</dbReference>
<dbReference type="InterPro" id="IPR000212">
    <property type="entry name" value="DNA_helicase_UvrD/REP"/>
</dbReference>
<evidence type="ECO:0000256" key="9">
    <source>
        <dbReference type="PROSITE-ProRule" id="PRU00560"/>
    </source>
</evidence>
<evidence type="ECO:0000256" key="2">
    <source>
        <dbReference type="ARBA" id="ARBA00022741"/>
    </source>
</evidence>
<dbReference type="GO" id="GO:0003677">
    <property type="term" value="F:DNA binding"/>
    <property type="evidence" value="ECO:0007669"/>
    <property type="project" value="InterPro"/>
</dbReference>
<evidence type="ECO:0000256" key="6">
    <source>
        <dbReference type="ARBA" id="ARBA00022839"/>
    </source>
</evidence>
<evidence type="ECO:0000256" key="7">
    <source>
        <dbReference type="ARBA" id="ARBA00022840"/>
    </source>
</evidence>
<proteinExistence type="predicted"/>
<evidence type="ECO:0000256" key="5">
    <source>
        <dbReference type="ARBA" id="ARBA00022806"/>
    </source>
</evidence>
<evidence type="ECO:0000256" key="8">
    <source>
        <dbReference type="ARBA" id="ARBA00023204"/>
    </source>
</evidence>
<dbReference type="Pfam" id="PF12705">
    <property type="entry name" value="PDDEXK_1"/>
    <property type="match status" value="1"/>
</dbReference>
<feature type="binding site" evidence="9">
    <location>
        <begin position="69"/>
        <end position="76"/>
    </location>
    <ligand>
        <name>ATP</name>
        <dbReference type="ChEBI" id="CHEBI:30616"/>
    </ligand>
</feature>
<dbReference type="GO" id="GO:0005829">
    <property type="term" value="C:cytosol"/>
    <property type="evidence" value="ECO:0007669"/>
    <property type="project" value="TreeGrafter"/>
</dbReference>
<keyword evidence="5 9" id="KW-0347">Helicase</keyword>
<evidence type="ECO:0000256" key="4">
    <source>
        <dbReference type="ARBA" id="ARBA00022801"/>
    </source>
</evidence>
<evidence type="ECO:0000313" key="12">
    <source>
        <dbReference type="EMBL" id="ROT87515.1"/>
    </source>
</evidence>
<feature type="region of interest" description="Disordered" evidence="10">
    <location>
        <begin position="775"/>
        <end position="838"/>
    </location>
</feature>
<name>A0A423UFP5_9BIFI</name>
<sequence>MIKGADERADTIKTAGAGVGVGATTTDVNALTAPTSATSATVDGAVAALLRGVLLDGRGEPTRTLEVSGAPGVGKTEFALRVVLQGIKRYGADSAVMTVSNRKTADRFADRAVRAIGASSQARPVTTLSAVAFRVISAVRARVGEPLPRLLNGAEQDTMLRRVMAVHVRHAAAGDDCPTCRLLREYFAQDHWVTLLTDDDGTGTGIGTGTGTSAGVDAAEAAKRAAHQPRTSGVATSETLFLRGINDAFIVQLRDMLSRMNELGVSCAREQDILDELTGDDAYTARLRIQWRLAFALRAEAERISAEEYPGEFRLDAARLLVEGTDAVADATDAELPRFIVVDDVQDLTLAGLAFLEQLVGRGAALVAVGNPEESVQSFRGSYPEYLFERMTDAPFHAAVRSMTVPGEGDASQHGKTAGRVNADATTLGEAAHDKTAAPMNVGEATASEKILGEAVLEGNAPAETAPGVTVPVENATAETAPGEAVRGEVSPAETAPEENASAASGLRRGQAPNYRALVASRVSLSIRTVRPDDTPLPQRPGKLPWYDAALPIVALSDSALPDDAPSDARTFPNDGSVGHGLYRSANEELDDVVWAVKTAHLSERRSWNDLAILAHDNATVRAFGERLREDGVPVRYSSVTRPLKDEPFVRGLFSLIELAQLRNRGMANVNNEKLASLSSFVRLRVSALMDSPLVTVGAHGAGEPARLSVVEAAMRSLASLVSVIDGVGDGRERGWHADDVDHANYGEYADYAGHGHDGNHSDHVDRVDRAKYVDDANDANDVDDAGRVDQAERAGSGQSEAPGESVESDGSAATAGSANPSESSESLGSSEPSDGGDLRAVMEAWKGWRDAHMTSAMDSTVNQTDDGPTMVVDDTLVARDAEHVDPQHLNPQHLDQAGLNQAGLNAQGLDAQRLDPQGGATRTFASANGSTGNTHGGPAFGIDALYLLLACDGYAGVDAAGICSSITTVTGNSLHARAFEQLWRMVDAVARGLATLRRPETQYALSLAWQACNVADRWQRTALDNTADGRAANDRLDAAMRLFEYAQGSGAGRDIDGFLDQVRSMRIEADSLAKVAPIDDAVTLTTPAGADGDHWPLVWIVGVQQGVWPNLAERNTMFGGEDLARIMLADNAQAHRDRGPEPNIVEDATSPDRLRDDAFASVLASEQRSFLVALTRASERLSVSAVSSDDMTPSDFLYGYLPEYFDRDLDAAGTPVYTEAGGDTRSGGMDADPRGLAALARARIMRHCSDVVDAFGAADVVGVANTVNASGVDEPTDVADSADATAAAAVDDAARALAVLAEQGVSSADPSNWAYLHNAENAENAQNAENNGITRNTENAENIQDAEDAEDAENAQNTGNAEDAEDADGPAIAAVHDSPASSSGPMVSLSPSAVDGLWGCPVCWLLENQFAGPGTGSVAQSFGTLIHLIAQLASAEGLDRPEHTAGTPVDERIAAVTARMMELYRQQRPVADDDLEAQERYDAMDKDKQAQATLEHIARYFVTSSDSGYLKGNEQHFEVGRLEAAECEVPFEAVFDMADMLGAYNAIPSIHAIDVDELLAIMGALVGGWPEGMRADLRVRLTGRIDRMEHRRLADGTPSLRLIDYKTGHKPGSGRFVNDLQLVCYQMGLAFGGDDESSEVAQSELFYVADNAAPAESHAPESLYQPTLFVSGHINDSVFIRRSGYKTPDRLLDVPELDAQAPEGVTPQAWREFLGLRSTQAVWAMTMIARVWYTAAARRSEVLIAHPTSEHAAHCRLSAVCPACAGRSDTIFDIREV</sequence>
<feature type="region of interest" description="Disordered" evidence="10">
    <location>
        <begin position="1349"/>
        <end position="1368"/>
    </location>
</feature>
<evidence type="ECO:0000256" key="3">
    <source>
        <dbReference type="ARBA" id="ARBA00022763"/>
    </source>
</evidence>
<dbReference type="RefSeq" id="WP_244924721.1">
    <property type="nucleotide sequence ID" value="NZ_JBBMLG010000006.1"/>
</dbReference>
<accession>A0A423UFP5</accession>
<dbReference type="EMBL" id="QRAJ01000001">
    <property type="protein sequence ID" value="ROT87515.1"/>
    <property type="molecule type" value="Genomic_DNA"/>
</dbReference>
<keyword evidence="2 9" id="KW-0547">Nucleotide-binding</keyword>
<keyword evidence="4 9" id="KW-0378">Hydrolase</keyword>
<dbReference type="GO" id="GO:0005524">
    <property type="term" value="F:ATP binding"/>
    <property type="evidence" value="ECO:0007669"/>
    <property type="project" value="UniProtKB-UniRule"/>
</dbReference>
<feature type="region of interest" description="Disordered" evidence="10">
    <location>
        <begin position="480"/>
        <end position="509"/>
    </location>
</feature>
<evidence type="ECO:0000256" key="1">
    <source>
        <dbReference type="ARBA" id="ARBA00022722"/>
    </source>
</evidence>
<keyword evidence="6" id="KW-0269">Exonuclease</keyword>
<organism evidence="12 13">
    <name type="scientific">Bifidobacterium mongoliense</name>
    <dbReference type="NCBI Taxonomy" id="518643"/>
    <lineage>
        <taxon>Bacteria</taxon>
        <taxon>Bacillati</taxon>
        <taxon>Actinomycetota</taxon>
        <taxon>Actinomycetes</taxon>
        <taxon>Bifidobacteriales</taxon>
        <taxon>Bifidobacteriaceae</taxon>
        <taxon>Bifidobacterium</taxon>
    </lineage>
</organism>
<evidence type="ECO:0000313" key="13">
    <source>
        <dbReference type="Proteomes" id="UP000285266"/>
    </source>
</evidence>
<dbReference type="Gene3D" id="3.40.50.300">
    <property type="entry name" value="P-loop containing nucleotide triphosphate hydrolases"/>
    <property type="match status" value="2"/>
</dbReference>
<dbReference type="SUPFAM" id="SSF52540">
    <property type="entry name" value="P-loop containing nucleoside triphosphate hydrolases"/>
    <property type="match status" value="2"/>
</dbReference>
<dbReference type="PANTHER" id="PTHR11070">
    <property type="entry name" value="UVRD / RECB / PCRA DNA HELICASE FAMILY MEMBER"/>
    <property type="match status" value="1"/>
</dbReference>
<dbReference type="InterPro" id="IPR038726">
    <property type="entry name" value="PDDEXK_AddAB-type"/>
</dbReference>
<comment type="caution">
    <text evidence="12">The sequence shown here is derived from an EMBL/GenBank/DDBJ whole genome shotgun (WGS) entry which is preliminary data.</text>
</comment>
<protein>
    <submittedName>
        <fullName evidence="12">Nuclease</fullName>
    </submittedName>
</protein>
<keyword evidence="3" id="KW-0227">DNA damage</keyword>
<feature type="compositionally biased region" description="Low complexity" evidence="10">
    <location>
        <begin position="821"/>
        <end position="836"/>
    </location>
</feature>
<dbReference type="PROSITE" id="PS51198">
    <property type="entry name" value="UVRD_HELICASE_ATP_BIND"/>
    <property type="match status" value="1"/>
</dbReference>
<dbReference type="PANTHER" id="PTHR11070:SF59">
    <property type="entry name" value="DNA 3'-5' HELICASE"/>
    <property type="match status" value="1"/>
</dbReference>
<keyword evidence="8" id="KW-0234">DNA repair</keyword>
<keyword evidence="1" id="KW-0540">Nuclease</keyword>
<feature type="domain" description="UvrD-like helicase ATP-binding" evidence="11">
    <location>
        <begin position="48"/>
        <end position="410"/>
    </location>
</feature>
<reference evidence="12 13" key="1">
    <citation type="submission" date="2018-07" db="EMBL/GenBank/DDBJ databases">
        <title>The role of parmesan cheese in vectoring bovine microbiota.</title>
        <authorList>
            <person name="Lugli G.A."/>
            <person name="Milani C."/>
        </authorList>
    </citation>
    <scope>NUCLEOTIDE SEQUENCE [LARGE SCALE GENOMIC DNA]</scope>
    <source>
        <strain evidence="12 13">BMONG18</strain>
    </source>
</reference>
<dbReference type="GO" id="GO:0033202">
    <property type="term" value="C:DNA helicase complex"/>
    <property type="evidence" value="ECO:0007669"/>
    <property type="project" value="TreeGrafter"/>
</dbReference>
<dbReference type="GO" id="GO:0000725">
    <property type="term" value="P:recombinational repair"/>
    <property type="evidence" value="ECO:0007669"/>
    <property type="project" value="TreeGrafter"/>
</dbReference>
<dbReference type="Proteomes" id="UP000285266">
    <property type="component" value="Unassembled WGS sequence"/>
</dbReference>
<dbReference type="InterPro" id="IPR014016">
    <property type="entry name" value="UvrD-like_ATP-bd"/>
</dbReference>
<dbReference type="GO" id="GO:0004527">
    <property type="term" value="F:exonuclease activity"/>
    <property type="evidence" value="ECO:0007669"/>
    <property type="project" value="UniProtKB-KW"/>
</dbReference>
<evidence type="ECO:0000256" key="10">
    <source>
        <dbReference type="SAM" id="MobiDB-lite"/>
    </source>
</evidence>